<dbReference type="InterPro" id="IPR050900">
    <property type="entry name" value="Transposase_IS3/IS150/IS904"/>
</dbReference>
<name>N1UFX2_9LEPT</name>
<dbReference type="AlphaFoldDB" id="N1UFX2"/>
<protein>
    <submittedName>
        <fullName evidence="1">IS1236 transposase domain protein</fullName>
    </submittedName>
</protein>
<dbReference type="SUPFAM" id="SSF53098">
    <property type="entry name" value="Ribonuclease H-like"/>
    <property type="match status" value="1"/>
</dbReference>
<dbReference type="InterPro" id="IPR012337">
    <property type="entry name" value="RNaseH-like_sf"/>
</dbReference>
<dbReference type="EMBL" id="AHMI02000129">
    <property type="protein sequence ID" value="EMY14910.1"/>
    <property type="molecule type" value="Genomic_DNA"/>
</dbReference>
<accession>N1UFX2</accession>
<evidence type="ECO:0000313" key="1">
    <source>
        <dbReference type="EMBL" id="EMY14910.1"/>
    </source>
</evidence>
<dbReference type="PANTHER" id="PTHR46889:SF4">
    <property type="entry name" value="TRANSPOSASE INSO FOR INSERTION SEQUENCE ELEMENT IS911B-RELATED"/>
    <property type="match status" value="1"/>
</dbReference>
<comment type="caution">
    <text evidence="1">The sequence shown here is derived from an EMBL/GenBank/DDBJ whole genome shotgun (WGS) entry which is preliminary data.</text>
</comment>
<dbReference type="PANTHER" id="PTHR46889">
    <property type="entry name" value="TRANSPOSASE INSF FOR INSERTION SEQUENCE IS3B-RELATED"/>
    <property type="match status" value="1"/>
</dbReference>
<organism evidence="1 2">
    <name type="scientific">Leptospira weilii str. Ecochallenge</name>
    <dbReference type="NCBI Taxonomy" id="1049986"/>
    <lineage>
        <taxon>Bacteria</taxon>
        <taxon>Pseudomonadati</taxon>
        <taxon>Spirochaetota</taxon>
        <taxon>Spirochaetia</taxon>
        <taxon>Leptospirales</taxon>
        <taxon>Leptospiraceae</taxon>
        <taxon>Leptospira</taxon>
    </lineage>
</organism>
<sequence>MSAFEKLSLERISLFHSDRGVQYASNYFRKVLNTNEFIQSVSEKGNCYDNVHRTRFIEARIPGIVL</sequence>
<proteinExistence type="predicted"/>
<gene>
    <name evidence="1" type="ORF">LEP1GSC043_4017</name>
</gene>
<dbReference type="Proteomes" id="UP000012249">
    <property type="component" value="Unassembled WGS sequence"/>
</dbReference>
<reference evidence="1 2" key="1">
    <citation type="submission" date="2013-02" db="EMBL/GenBank/DDBJ databases">
        <authorList>
            <person name="Harkins D.M."/>
            <person name="Durkin A.S."/>
            <person name="Brinkac L.M."/>
            <person name="Haft D.H."/>
            <person name="Selengut J.D."/>
            <person name="Sanka R."/>
            <person name="DePew J."/>
            <person name="Purushe J."/>
            <person name="Haake D.A."/>
            <person name="Matsunaga J."/>
            <person name="Vinetz J.M."/>
            <person name="Sutton G.G."/>
            <person name="Nierman W.C."/>
            <person name="Fouts D.E."/>
        </authorList>
    </citation>
    <scope>NUCLEOTIDE SEQUENCE [LARGE SCALE GENOMIC DNA]</scope>
    <source>
        <strain evidence="1 2">Ecochallenge</strain>
    </source>
</reference>
<evidence type="ECO:0000313" key="2">
    <source>
        <dbReference type="Proteomes" id="UP000012249"/>
    </source>
</evidence>